<feature type="transmembrane region" description="Helical" evidence="7">
    <location>
        <begin position="12"/>
        <end position="32"/>
    </location>
</feature>
<evidence type="ECO:0000313" key="9">
    <source>
        <dbReference type="Proteomes" id="UP001169242"/>
    </source>
</evidence>
<protein>
    <submittedName>
        <fullName evidence="8">Uracil-xanthine permease family protein</fullName>
    </submittedName>
</protein>
<evidence type="ECO:0000313" key="8">
    <source>
        <dbReference type="EMBL" id="MDA3732569.1"/>
    </source>
</evidence>
<gene>
    <name evidence="8" type="ORF">PBV87_13840</name>
</gene>
<feature type="transmembrane region" description="Helical" evidence="7">
    <location>
        <begin position="88"/>
        <end position="107"/>
    </location>
</feature>
<keyword evidence="5 7" id="KW-1133">Transmembrane helix</keyword>
<proteinExistence type="inferred from homology"/>
<evidence type="ECO:0000256" key="3">
    <source>
        <dbReference type="ARBA" id="ARBA00022448"/>
    </source>
</evidence>
<feature type="transmembrane region" description="Helical" evidence="7">
    <location>
        <begin position="114"/>
        <end position="132"/>
    </location>
</feature>
<keyword evidence="6 7" id="KW-0472">Membrane</keyword>
<organism evidence="8 9">
    <name type="scientific">Holtiella tumoricola</name>
    <dbReference type="NCBI Taxonomy" id="3018743"/>
    <lineage>
        <taxon>Bacteria</taxon>
        <taxon>Bacillati</taxon>
        <taxon>Bacillota</taxon>
        <taxon>Clostridia</taxon>
        <taxon>Lachnospirales</taxon>
        <taxon>Cellulosilyticaceae</taxon>
        <taxon>Holtiella</taxon>
    </lineage>
</organism>
<dbReference type="AlphaFoldDB" id="A0AA42DNZ1"/>
<feature type="transmembrane region" description="Helical" evidence="7">
    <location>
        <begin position="176"/>
        <end position="196"/>
    </location>
</feature>
<dbReference type="RefSeq" id="WP_198524889.1">
    <property type="nucleotide sequence ID" value="NZ_JAQIFT010000049.1"/>
</dbReference>
<evidence type="ECO:0000256" key="1">
    <source>
        <dbReference type="ARBA" id="ARBA00004141"/>
    </source>
</evidence>
<dbReference type="GO" id="GO:0005886">
    <property type="term" value="C:plasma membrane"/>
    <property type="evidence" value="ECO:0007669"/>
    <property type="project" value="UniProtKB-ARBA"/>
</dbReference>
<comment type="caution">
    <text evidence="8">The sequence shown here is derived from an EMBL/GenBank/DDBJ whole genome shotgun (WGS) entry which is preliminary data.</text>
</comment>
<feature type="transmembrane region" description="Helical" evidence="7">
    <location>
        <begin position="203"/>
        <end position="222"/>
    </location>
</feature>
<comment type="similarity">
    <text evidence="2">Belongs to the nucleobase:cation symporter-2 (NCS2) (TC 2.A.40) family.</text>
</comment>
<dbReference type="PANTHER" id="PTHR42810:SF2">
    <property type="entry name" value="PURINE PERMEASE C1399.01C-RELATED"/>
    <property type="match status" value="1"/>
</dbReference>
<name>A0AA42DNZ1_9FIRM</name>
<keyword evidence="3" id="KW-0813">Transport</keyword>
<dbReference type="PROSITE" id="PS01116">
    <property type="entry name" value="XANTH_URACIL_PERMASE"/>
    <property type="match status" value="1"/>
</dbReference>
<feature type="transmembrane region" description="Helical" evidence="7">
    <location>
        <begin position="395"/>
        <end position="411"/>
    </location>
</feature>
<dbReference type="InterPro" id="IPR006043">
    <property type="entry name" value="NCS2"/>
</dbReference>
<dbReference type="Pfam" id="PF00860">
    <property type="entry name" value="Xan_ur_permease"/>
    <property type="match status" value="2"/>
</dbReference>
<evidence type="ECO:0000256" key="7">
    <source>
        <dbReference type="SAM" id="Phobius"/>
    </source>
</evidence>
<feature type="transmembrane region" description="Helical" evidence="7">
    <location>
        <begin position="361"/>
        <end position="383"/>
    </location>
</feature>
<feature type="transmembrane region" description="Helical" evidence="7">
    <location>
        <begin position="334"/>
        <end position="355"/>
    </location>
</feature>
<dbReference type="GO" id="GO:0042907">
    <property type="term" value="F:xanthine transmembrane transporter activity"/>
    <property type="evidence" value="ECO:0007669"/>
    <property type="project" value="TreeGrafter"/>
</dbReference>
<keyword evidence="4 7" id="KW-0812">Transmembrane</keyword>
<evidence type="ECO:0000256" key="2">
    <source>
        <dbReference type="ARBA" id="ARBA00008821"/>
    </source>
</evidence>
<feature type="transmembrane region" description="Helical" evidence="7">
    <location>
        <begin position="38"/>
        <end position="54"/>
    </location>
</feature>
<feature type="transmembrane region" description="Helical" evidence="7">
    <location>
        <begin position="248"/>
        <end position="269"/>
    </location>
</feature>
<evidence type="ECO:0000256" key="4">
    <source>
        <dbReference type="ARBA" id="ARBA00022692"/>
    </source>
</evidence>
<reference evidence="8" key="1">
    <citation type="journal article" date="2023" name="Int. J. Syst. Evol. Microbiol.">
        <title>&lt;i&gt;Holtiella tumoricola&lt;/i&gt; gen. nov. sp. nov., isolated from a human clinical sample.</title>
        <authorList>
            <person name="Allen-Vercoe E."/>
            <person name="Daigneault M.C."/>
            <person name="Vancuren S.J."/>
            <person name="Cochrane K."/>
            <person name="O'Neal L.L."/>
            <person name="Sankaranarayanan K."/>
            <person name="Lawson P.A."/>
        </authorList>
    </citation>
    <scope>NUCLEOTIDE SEQUENCE</scope>
    <source>
        <strain evidence="8">CC70A</strain>
    </source>
</reference>
<feature type="transmembrane region" description="Helical" evidence="7">
    <location>
        <begin position="61"/>
        <end position="82"/>
    </location>
</feature>
<keyword evidence="9" id="KW-1185">Reference proteome</keyword>
<dbReference type="PANTHER" id="PTHR42810">
    <property type="entry name" value="PURINE PERMEASE C1399.01C-RELATED"/>
    <property type="match status" value="1"/>
</dbReference>
<dbReference type="EMBL" id="JAQIFT010000049">
    <property type="protein sequence ID" value="MDA3732569.1"/>
    <property type="molecule type" value="Genomic_DNA"/>
</dbReference>
<accession>A0AA42DNZ1</accession>
<evidence type="ECO:0000256" key="6">
    <source>
        <dbReference type="ARBA" id="ARBA00023136"/>
    </source>
</evidence>
<dbReference type="InterPro" id="IPR006042">
    <property type="entry name" value="Xan_ur_permease"/>
</dbReference>
<evidence type="ECO:0000256" key="5">
    <source>
        <dbReference type="ARBA" id="ARBA00022989"/>
    </source>
</evidence>
<dbReference type="NCBIfam" id="TIGR00801">
    <property type="entry name" value="ncs2"/>
    <property type="match status" value="1"/>
</dbReference>
<dbReference type="Proteomes" id="UP001169242">
    <property type="component" value="Unassembled WGS sequence"/>
</dbReference>
<sequence>MEMENITTGKKLVLGLQHVLAMFGATVLVPMLTGLNPGLAILAAGIGTLVFHSVTKGIVPVFLGSSFAFISAISLILSQYGIGVVKTGIIATGLVYIMMAGVIKLVGVEKVKSFFPPIVVGPMIMVIGLRLSPTAINMLRVDGTDANLLANLPAGIPADLPIEVIRSMPITLPLDFNKVLVALLVVAVVIAISIWARGFFKMIPILIAVVLGYVVCLAMGMVDTQPIMDASWIGLSEAAMSDLTTLPAFNADALAGILAIAPIALVVFIEHIGDITTNGAVVGKDFFENPGVHRTLLGDGLATIVAALLGGPANTTYGENTGVLAVTKVYDPKIIRIAACFAIVLSLCGKFTAIVQTIPGAVMGGISIVLFGMIAAVGVRTVVEEQLDFKHSRNLLIAAVIFVVGIGVSDVPVWGTITISGLAVAALLGVVLNKLLPQDL</sequence>
<comment type="subcellular location">
    <subcellularLocation>
        <location evidence="1">Membrane</location>
        <topology evidence="1">Multi-pass membrane protein</topology>
    </subcellularLocation>
</comment>